<evidence type="ECO:0000256" key="2">
    <source>
        <dbReference type="ARBA" id="ARBA00005745"/>
    </source>
</evidence>
<keyword evidence="6" id="KW-0472">Membrane</keyword>
<evidence type="ECO:0000256" key="4">
    <source>
        <dbReference type="ARBA" id="ARBA00022692"/>
    </source>
</evidence>
<protein>
    <submittedName>
        <fullName evidence="8">Type II secretion system (T2SS), F family protein</fullName>
    </submittedName>
</protein>
<dbReference type="PANTHER" id="PTHR30012">
    <property type="entry name" value="GENERAL SECRETION PATHWAY PROTEIN"/>
    <property type="match status" value="1"/>
</dbReference>
<dbReference type="Pfam" id="PF00482">
    <property type="entry name" value="T2SSF"/>
    <property type="match status" value="2"/>
</dbReference>
<dbReference type="EMBL" id="CP009920">
    <property type="protein sequence ID" value="AJI21729.1"/>
    <property type="molecule type" value="Genomic_DNA"/>
</dbReference>
<dbReference type="NCBIfam" id="NF041012">
    <property type="entry name" value="T4P_ComGB"/>
    <property type="match status" value="1"/>
</dbReference>
<dbReference type="Proteomes" id="UP000031829">
    <property type="component" value="Chromosome"/>
</dbReference>
<keyword evidence="5" id="KW-1133">Transmembrane helix</keyword>
<evidence type="ECO:0000313" key="8">
    <source>
        <dbReference type="EMBL" id="AJI21729.1"/>
    </source>
</evidence>
<dbReference type="Gene3D" id="1.20.81.30">
    <property type="entry name" value="Type II secretion system (T2SS), domain F"/>
    <property type="match status" value="2"/>
</dbReference>
<comment type="similarity">
    <text evidence="2">Belongs to the GSP F family.</text>
</comment>
<dbReference type="InterPro" id="IPR047692">
    <property type="entry name" value="T4P_ComGB"/>
</dbReference>
<dbReference type="InterPro" id="IPR018076">
    <property type="entry name" value="T2SS_GspF_dom"/>
</dbReference>
<dbReference type="GeneID" id="93644887"/>
<dbReference type="GO" id="GO:0005886">
    <property type="term" value="C:plasma membrane"/>
    <property type="evidence" value="ECO:0007669"/>
    <property type="project" value="UniProtKB-SubCell"/>
</dbReference>
<dbReference type="PRINTS" id="PR00812">
    <property type="entry name" value="BCTERIALGSPF"/>
</dbReference>
<comment type="subcellular location">
    <subcellularLocation>
        <location evidence="1">Cell membrane</location>
        <topology evidence="1">Multi-pass membrane protein</topology>
    </subcellularLocation>
</comment>
<dbReference type="RefSeq" id="WP_034648932.1">
    <property type="nucleotide sequence ID" value="NZ_BCVB01000001.1"/>
</dbReference>
<evidence type="ECO:0000256" key="5">
    <source>
        <dbReference type="ARBA" id="ARBA00022989"/>
    </source>
</evidence>
<evidence type="ECO:0000259" key="7">
    <source>
        <dbReference type="Pfam" id="PF00482"/>
    </source>
</evidence>
<feature type="domain" description="Type II secretion system protein GspF" evidence="7">
    <location>
        <begin position="20"/>
        <end position="139"/>
    </location>
</feature>
<keyword evidence="3" id="KW-1003">Cell membrane</keyword>
<organism evidence="8 9">
    <name type="scientific">Priestia megaterium (strain ATCC 14581 / DSM 32 / CCUG 1817 / JCM 2506 / NBRC 15308 / NCIMB 9376 / NCTC 10342 / NRRL B-14308 / VKM B-512 / Ford 19)</name>
    <name type="common">Bacillus megaterium</name>
    <dbReference type="NCBI Taxonomy" id="1348623"/>
    <lineage>
        <taxon>Bacteria</taxon>
        <taxon>Bacillati</taxon>
        <taxon>Bacillota</taxon>
        <taxon>Bacilli</taxon>
        <taxon>Bacillales</taxon>
        <taxon>Bacillaceae</taxon>
        <taxon>Priestia</taxon>
    </lineage>
</organism>
<keyword evidence="4" id="KW-0812">Transmembrane</keyword>
<proteinExistence type="inferred from homology"/>
<feature type="domain" description="Type II secretion system protein GspF" evidence="7">
    <location>
        <begin position="219"/>
        <end position="340"/>
    </location>
</feature>
<evidence type="ECO:0000313" key="9">
    <source>
        <dbReference type="Proteomes" id="UP000031829"/>
    </source>
</evidence>
<sequence length="348" mass="40830">MGVKTNRQKRWSLAQQAKILKQVSKLLEKGYTLSQALSFLTFQVSNKEKTDIEKCLEQLKRGESLHDAFVKLQFHRDILSYLYFAEQHGNLQFALKESSSMIEEKVRHRKKFQKLVQYPVLLLLFILSILFVLSTVLLPQFEALYLSFGNKQSSFILLFMQAMSFFPFVLPAVISMPIILYLFYVMYIKKLPPVVQMQLFMRVPVIRTFTRLFNSYFFSVHMSNLLNGGLSIYECFALFQKQEHHPFFQVEAFAFTDQLSSGMRLDHIVSGKSHYEKDLAHVIVHGQQNGELSQELYDYSLFMMERIEQFIFRILKYVQPLTFLFIGIVILLMYMSVMLPMLEVMSSL</sequence>
<evidence type="ECO:0000256" key="1">
    <source>
        <dbReference type="ARBA" id="ARBA00004651"/>
    </source>
</evidence>
<dbReference type="HOGENOM" id="CLU_035032_1_1_9"/>
<accession>A0A0B6APE6</accession>
<dbReference type="KEGG" id="bmeg:BG04_1412"/>
<dbReference type="PANTHER" id="PTHR30012:SF0">
    <property type="entry name" value="TYPE II SECRETION SYSTEM PROTEIN F-RELATED"/>
    <property type="match status" value="1"/>
</dbReference>
<name>A0A0B6APE6_PRIM2</name>
<evidence type="ECO:0000256" key="3">
    <source>
        <dbReference type="ARBA" id="ARBA00022475"/>
    </source>
</evidence>
<dbReference type="InterPro" id="IPR042094">
    <property type="entry name" value="T2SS_GspF_sf"/>
</dbReference>
<reference evidence="8 9" key="1">
    <citation type="journal article" date="2015" name="Genome Announc.">
        <title>Complete genome sequences for 35 biothreat assay-relevant bacillus species.</title>
        <authorList>
            <person name="Johnson S.L."/>
            <person name="Daligault H.E."/>
            <person name="Davenport K.W."/>
            <person name="Jaissle J."/>
            <person name="Frey K.G."/>
            <person name="Ladner J.T."/>
            <person name="Broomall S.M."/>
            <person name="Bishop-Lilly K.A."/>
            <person name="Bruce D.C."/>
            <person name="Gibbons H.S."/>
            <person name="Coyne S.R."/>
            <person name="Lo C.C."/>
            <person name="Meincke L."/>
            <person name="Munk A.C."/>
            <person name="Koroleva G.I."/>
            <person name="Rosenzweig C.N."/>
            <person name="Palacios G.F."/>
            <person name="Redden C.L."/>
            <person name="Minogue T.D."/>
            <person name="Chain P.S."/>
        </authorList>
    </citation>
    <scope>NUCLEOTIDE SEQUENCE [LARGE SCALE GENOMIC DNA]</scope>
    <source>
        <strain evidence="9">ATCC 14581 / DSM 32 / JCM 2506 / NBRC 15308 / NCIMB 9376 / NCTC 10342 / NRRL B-14308 / VKM B-512</strain>
    </source>
</reference>
<dbReference type="InterPro" id="IPR003004">
    <property type="entry name" value="GspF/PilC"/>
</dbReference>
<dbReference type="AlphaFoldDB" id="A0A0B6APE6"/>
<gene>
    <name evidence="8" type="ORF">BG04_1412</name>
</gene>
<evidence type="ECO:0000256" key="6">
    <source>
        <dbReference type="ARBA" id="ARBA00023136"/>
    </source>
</evidence>